<protein>
    <submittedName>
        <fullName evidence="2">9539_t:CDS:1</fullName>
    </submittedName>
</protein>
<name>A0A9N9EEJ6_FUNMO</name>
<accession>A0A9N9EEJ6</accession>
<proteinExistence type="predicted"/>
<dbReference type="AlphaFoldDB" id="A0A9N9EEJ6"/>
<gene>
    <name evidence="2" type="ORF">FMOSSE_LOCUS12676</name>
</gene>
<evidence type="ECO:0000256" key="1">
    <source>
        <dbReference type="SAM" id="MobiDB-lite"/>
    </source>
</evidence>
<comment type="caution">
    <text evidence="2">The sequence shown here is derived from an EMBL/GenBank/DDBJ whole genome shotgun (WGS) entry which is preliminary data.</text>
</comment>
<organism evidence="2 3">
    <name type="scientific">Funneliformis mosseae</name>
    <name type="common">Endomycorrhizal fungus</name>
    <name type="synonym">Glomus mosseae</name>
    <dbReference type="NCBI Taxonomy" id="27381"/>
    <lineage>
        <taxon>Eukaryota</taxon>
        <taxon>Fungi</taxon>
        <taxon>Fungi incertae sedis</taxon>
        <taxon>Mucoromycota</taxon>
        <taxon>Glomeromycotina</taxon>
        <taxon>Glomeromycetes</taxon>
        <taxon>Glomerales</taxon>
        <taxon>Glomeraceae</taxon>
        <taxon>Funneliformis</taxon>
    </lineage>
</organism>
<feature type="non-terminal residue" evidence="2">
    <location>
        <position position="1"/>
    </location>
</feature>
<feature type="compositionally biased region" description="Basic residues" evidence="1">
    <location>
        <begin position="1"/>
        <end position="16"/>
    </location>
</feature>
<sequence length="99" mass="11818">FNNSRKSFKKSRRNRSSSRQLICNNNNQVKDFIRRKEYTLNKYNQILIESNTLSIYDALLTNNNTNFKLKIPNDPLALIMTKLNEFNSIKEYLTRLDQK</sequence>
<keyword evidence="3" id="KW-1185">Reference proteome</keyword>
<dbReference type="Proteomes" id="UP000789375">
    <property type="component" value="Unassembled WGS sequence"/>
</dbReference>
<evidence type="ECO:0000313" key="2">
    <source>
        <dbReference type="EMBL" id="CAG8676606.1"/>
    </source>
</evidence>
<feature type="region of interest" description="Disordered" evidence="1">
    <location>
        <begin position="1"/>
        <end position="21"/>
    </location>
</feature>
<dbReference type="EMBL" id="CAJVPP010006305">
    <property type="protein sequence ID" value="CAG8676606.1"/>
    <property type="molecule type" value="Genomic_DNA"/>
</dbReference>
<evidence type="ECO:0000313" key="3">
    <source>
        <dbReference type="Proteomes" id="UP000789375"/>
    </source>
</evidence>
<reference evidence="2" key="1">
    <citation type="submission" date="2021-06" db="EMBL/GenBank/DDBJ databases">
        <authorList>
            <person name="Kallberg Y."/>
            <person name="Tangrot J."/>
            <person name="Rosling A."/>
        </authorList>
    </citation>
    <scope>NUCLEOTIDE SEQUENCE</scope>
    <source>
        <strain evidence="2">87-6 pot B 2015</strain>
    </source>
</reference>